<proteinExistence type="predicted"/>
<dbReference type="InterPro" id="IPR050833">
    <property type="entry name" value="Poly_Biosynth_Transport"/>
</dbReference>
<dbReference type="EMBL" id="LDRV01000005">
    <property type="protein sequence ID" value="KTS14177.1"/>
    <property type="molecule type" value="Genomic_DNA"/>
</dbReference>
<organism evidence="7 8">
    <name type="scientific">Microbacterium testaceum</name>
    <name type="common">Aureobacterium testaceum</name>
    <name type="synonym">Brevibacterium testaceum</name>
    <dbReference type="NCBI Taxonomy" id="2033"/>
    <lineage>
        <taxon>Bacteria</taxon>
        <taxon>Bacillati</taxon>
        <taxon>Actinomycetota</taxon>
        <taxon>Actinomycetes</taxon>
        <taxon>Micrococcales</taxon>
        <taxon>Microbacteriaceae</taxon>
        <taxon>Microbacterium</taxon>
    </lineage>
</organism>
<keyword evidence="3 6" id="KW-0812">Transmembrane</keyword>
<comment type="subcellular location">
    <subcellularLocation>
        <location evidence="1">Cell membrane</location>
        <topology evidence="1">Multi-pass membrane protein</topology>
    </subcellularLocation>
</comment>
<feature type="transmembrane region" description="Helical" evidence="6">
    <location>
        <begin position="12"/>
        <end position="32"/>
    </location>
</feature>
<evidence type="ECO:0000313" key="7">
    <source>
        <dbReference type="EMBL" id="KTS14177.1"/>
    </source>
</evidence>
<dbReference type="PANTHER" id="PTHR30250">
    <property type="entry name" value="PST FAMILY PREDICTED COLANIC ACID TRANSPORTER"/>
    <property type="match status" value="1"/>
</dbReference>
<feature type="transmembrane region" description="Helical" evidence="6">
    <location>
        <begin position="287"/>
        <end position="307"/>
    </location>
</feature>
<evidence type="ECO:0008006" key="9">
    <source>
        <dbReference type="Google" id="ProtNLM"/>
    </source>
</evidence>
<feature type="transmembrane region" description="Helical" evidence="6">
    <location>
        <begin position="174"/>
        <end position="195"/>
    </location>
</feature>
<protein>
    <recommendedName>
        <fullName evidence="9">Membrane protein involved in the export of O-antigen and teichoic acid</fullName>
    </recommendedName>
</protein>
<feature type="transmembrane region" description="Helical" evidence="6">
    <location>
        <begin position="319"/>
        <end position="338"/>
    </location>
</feature>
<dbReference type="RefSeq" id="WP_058613011.1">
    <property type="nucleotide sequence ID" value="NZ_LDRV01000005.1"/>
</dbReference>
<evidence type="ECO:0000256" key="2">
    <source>
        <dbReference type="ARBA" id="ARBA00022475"/>
    </source>
</evidence>
<gene>
    <name evidence="7" type="ORF">RSA3_01365</name>
</gene>
<feature type="transmembrane region" description="Helical" evidence="6">
    <location>
        <begin position="146"/>
        <end position="168"/>
    </location>
</feature>
<dbReference type="Proteomes" id="UP000072189">
    <property type="component" value="Unassembled WGS sequence"/>
</dbReference>
<dbReference type="GO" id="GO:0005886">
    <property type="term" value="C:plasma membrane"/>
    <property type="evidence" value="ECO:0007669"/>
    <property type="project" value="UniProtKB-SubCell"/>
</dbReference>
<accession>A0A147FC64</accession>
<feature type="transmembrane region" description="Helical" evidence="6">
    <location>
        <begin position="384"/>
        <end position="406"/>
    </location>
</feature>
<reference evidence="7 8" key="1">
    <citation type="journal article" date="2016" name="Front. Microbiol.">
        <title>Genomic Resource of Rice Seed Associated Bacteria.</title>
        <authorList>
            <person name="Midha S."/>
            <person name="Bansal K."/>
            <person name="Sharma S."/>
            <person name="Kumar N."/>
            <person name="Patil P.P."/>
            <person name="Chaudhry V."/>
            <person name="Patil P.B."/>
        </authorList>
    </citation>
    <scope>NUCLEOTIDE SEQUENCE [LARGE SCALE GENOMIC DNA]</scope>
    <source>
        <strain evidence="7 8">RSA3</strain>
    </source>
</reference>
<dbReference type="AlphaFoldDB" id="A0A147FC64"/>
<evidence type="ECO:0000256" key="1">
    <source>
        <dbReference type="ARBA" id="ARBA00004651"/>
    </source>
</evidence>
<name>A0A147FC64_MICTE</name>
<keyword evidence="2" id="KW-1003">Cell membrane</keyword>
<evidence type="ECO:0000256" key="3">
    <source>
        <dbReference type="ARBA" id="ARBA00022692"/>
    </source>
</evidence>
<sequence>MTDTAGPAPLRGRLVGFMVVPAIAAISPLLVLPLISRLAGDGGWASAVAGEAIGTFAAIAIGYGWTAVGPALISIAPDDDRRARLYRDSIVVRLLLAAIVLPILAVVCWVVASPGSELLTVLMGVQGALIALSFTWYCAGVGDPRTIIFFDAVPRVVATALAAGAILLTGIVELYPIAGILVTLGGTTLFSARLLRRHPGPWPPAREIPGLLRAGLPVAVNDAALSAYSSVPAPLVNVTALPSAAAGYASADKMFKLGSVLPFTLASAFQSWVSEGGPLDRRRRLRVALGTHVAFGLLGAVVLTVLGPWVSLVMFGESAAAGLDLVAAMGLVFLFLSVRTSMTRHVLFPAGKARLVMTVTLVATAVGVPAMVAMAIVIGPLGAALGYALTEGLATLLLWRPCALAMRDIASPPARREQDRTA</sequence>
<evidence type="ECO:0000256" key="5">
    <source>
        <dbReference type="ARBA" id="ARBA00023136"/>
    </source>
</evidence>
<evidence type="ECO:0000256" key="4">
    <source>
        <dbReference type="ARBA" id="ARBA00022989"/>
    </source>
</evidence>
<keyword evidence="5 6" id="KW-0472">Membrane</keyword>
<feature type="transmembrane region" description="Helical" evidence="6">
    <location>
        <begin position="118"/>
        <end position="139"/>
    </location>
</feature>
<keyword evidence="4 6" id="KW-1133">Transmembrane helix</keyword>
<dbReference type="PANTHER" id="PTHR30250:SF11">
    <property type="entry name" value="O-ANTIGEN TRANSPORTER-RELATED"/>
    <property type="match status" value="1"/>
</dbReference>
<feature type="transmembrane region" description="Helical" evidence="6">
    <location>
        <begin position="359"/>
        <end position="378"/>
    </location>
</feature>
<feature type="transmembrane region" description="Helical" evidence="6">
    <location>
        <begin position="52"/>
        <end position="73"/>
    </location>
</feature>
<evidence type="ECO:0000256" key="6">
    <source>
        <dbReference type="SAM" id="Phobius"/>
    </source>
</evidence>
<feature type="transmembrane region" description="Helical" evidence="6">
    <location>
        <begin position="94"/>
        <end position="112"/>
    </location>
</feature>
<comment type="caution">
    <text evidence="7">The sequence shown here is derived from an EMBL/GenBank/DDBJ whole genome shotgun (WGS) entry which is preliminary data.</text>
</comment>
<dbReference type="PATRIC" id="fig|2033.7.peg.2434"/>
<evidence type="ECO:0000313" key="8">
    <source>
        <dbReference type="Proteomes" id="UP000072189"/>
    </source>
</evidence>